<organism evidence="1 2">
    <name type="scientific">Cytobacillus spartinae</name>
    <dbReference type="NCBI Taxonomy" id="3299023"/>
    <lineage>
        <taxon>Bacteria</taxon>
        <taxon>Bacillati</taxon>
        <taxon>Bacillota</taxon>
        <taxon>Bacilli</taxon>
        <taxon>Bacillales</taxon>
        <taxon>Bacillaceae</taxon>
        <taxon>Cytobacillus</taxon>
    </lineage>
</organism>
<keyword evidence="2" id="KW-1185">Reference proteome</keyword>
<dbReference type="EMBL" id="JBIACK010000001">
    <property type="protein sequence ID" value="MFE8699863.1"/>
    <property type="molecule type" value="Genomic_DNA"/>
</dbReference>
<reference evidence="1 2" key="1">
    <citation type="submission" date="2024-08" db="EMBL/GenBank/DDBJ databases">
        <title>Two novel Cytobacillus novel species.</title>
        <authorList>
            <person name="Liu G."/>
        </authorList>
    </citation>
    <scope>NUCLEOTIDE SEQUENCE [LARGE SCALE GENOMIC DNA]</scope>
    <source>
        <strain evidence="1 2">FJAT-54145</strain>
    </source>
</reference>
<dbReference type="Proteomes" id="UP001601059">
    <property type="component" value="Unassembled WGS sequence"/>
</dbReference>
<accession>A0ABW6KAP4</accession>
<proteinExistence type="predicted"/>
<dbReference type="RefSeq" id="WP_389358417.1">
    <property type="nucleotide sequence ID" value="NZ_JBIACK010000001.1"/>
</dbReference>
<evidence type="ECO:0000313" key="2">
    <source>
        <dbReference type="Proteomes" id="UP001601059"/>
    </source>
</evidence>
<name>A0ABW6KAP4_9BACI</name>
<comment type="caution">
    <text evidence="1">The sequence shown here is derived from an EMBL/GenBank/DDBJ whole genome shotgun (WGS) entry which is preliminary data.</text>
</comment>
<protein>
    <submittedName>
        <fullName evidence="1">Uncharacterized protein</fullName>
    </submittedName>
</protein>
<sequence>MLKEEIVISDQNNRKSENIFKNTSNQANELVHKTVDSANKIVKTVSGEGGLVGKAADASSNVLKNTSSFGNEIVGKTVDTSSKVIKGAGNKVFGNKKKN</sequence>
<evidence type="ECO:0000313" key="1">
    <source>
        <dbReference type="EMBL" id="MFE8699863.1"/>
    </source>
</evidence>
<gene>
    <name evidence="1" type="ORF">ACFYKX_04420</name>
</gene>